<dbReference type="EMBL" id="CAJVCH010031254">
    <property type="protein sequence ID" value="CAG7709961.1"/>
    <property type="molecule type" value="Genomic_DNA"/>
</dbReference>
<dbReference type="AlphaFoldDB" id="A0A8J2JWC8"/>
<name>A0A8J2JWC8_9HEXA</name>
<feature type="non-terminal residue" evidence="1">
    <location>
        <position position="1"/>
    </location>
</feature>
<protein>
    <submittedName>
        <fullName evidence="1">Uncharacterized protein</fullName>
    </submittedName>
</protein>
<sequence>MTNCLVSVLTDPQYNF</sequence>
<gene>
    <name evidence="1" type="ORF">AFUS01_LOCUS4941</name>
</gene>
<evidence type="ECO:0000313" key="2">
    <source>
        <dbReference type="Proteomes" id="UP000708208"/>
    </source>
</evidence>
<dbReference type="Proteomes" id="UP000708208">
    <property type="component" value="Unassembled WGS sequence"/>
</dbReference>
<accession>A0A8J2JWC8</accession>
<evidence type="ECO:0000313" key="1">
    <source>
        <dbReference type="EMBL" id="CAG7709961.1"/>
    </source>
</evidence>
<comment type="caution">
    <text evidence="1">The sequence shown here is derived from an EMBL/GenBank/DDBJ whole genome shotgun (WGS) entry which is preliminary data.</text>
</comment>
<reference evidence="1" key="1">
    <citation type="submission" date="2021-06" db="EMBL/GenBank/DDBJ databases">
        <authorList>
            <person name="Hodson N. C."/>
            <person name="Mongue J. A."/>
            <person name="Jaron S. K."/>
        </authorList>
    </citation>
    <scope>NUCLEOTIDE SEQUENCE</scope>
</reference>
<proteinExistence type="predicted"/>
<keyword evidence="2" id="KW-1185">Reference proteome</keyword>
<organism evidence="1 2">
    <name type="scientific">Allacma fusca</name>
    <dbReference type="NCBI Taxonomy" id="39272"/>
    <lineage>
        <taxon>Eukaryota</taxon>
        <taxon>Metazoa</taxon>
        <taxon>Ecdysozoa</taxon>
        <taxon>Arthropoda</taxon>
        <taxon>Hexapoda</taxon>
        <taxon>Collembola</taxon>
        <taxon>Symphypleona</taxon>
        <taxon>Sminthuridae</taxon>
        <taxon>Allacma</taxon>
    </lineage>
</organism>